<dbReference type="Pfam" id="PF00571">
    <property type="entry name" value="CBS"/>
    <property type="match status" value="4"/>
</dbReference>
<keyword evidence="5" id="KW-1185">Reference proteome</keyword>
<evidence type="ECO:0000256" key="1">
    <source>
        <dbReference type="ARBA" id="ARBA00023122"/>
    </source>
</evidence>
<protein>
    <submittedName>
        <fullName evidence="4">Inosine-5-monophosphate dehydrogenase</fullName>
    </submittedName>
</protein>
<accession>A0A7D5M7K3</accession>
<dbReference type="KEGG" id="nue:C5F50_04325"/>
<dbReference type="PROSITE" id="PS51371">
    <property type="entry name" value="CBS"/>
    <property type="match status" value="4"/>
</dbReference>
<sequence>MMRKRQPKILVNIPVQLASIIKRPITIPPNASILDARDILIRHRIGRLVVEFDKKPVGIVTEKDISRSISIFSGKPIAKILIRDIMSKDLVTLQPEASIYDCAKLMQKHGISSIVIKNSKGKLVGVVTKTDLVSAFLIQSTASLPISKIMTKKVITVSPEDSIFEVESVLLNNQIRRVVVTKNKTPVGIITYRDFVPAKTFDLHKEFTDPEERSEIFWNPHLNEFNVNKLRYLLTFSAKDIMTPNPFFVSPDDVVYTAAIIMIRHGISGLPVVRGKKIIGIVTKSDIVNVIAAKGKL</sequence>
<feature type="domain" description="CBS" evidence="3">
    <location>
        <begin position="150"/>
        <end position="206"/>
    </location>
</feature>
<proteinExistence type="predicted"/>
<dbReference type="InterPro" id="IPR051257">
    <property type="entry name" value="Diverse_CBS-Domain"/>
</dbReference>
<dbReference type="PANTHER" id="PTHR43080:SF2">
    <property type="entry name" value="CBS DOMAIN-CONTAINING PROTEIN"/>
    <property type="match status" value="1"/>
</dbReference>
<gene>
    <name evidence="4" type="ORF">C5F50_04325</name>
</gene>
<evidence type="ECO:0000313" key="4">
    <source>
        <dbReference type="EMBL" id="QLH06388.1"/>
    </source>
</evidence>
<dbReference type="SUPFAM" id="SSF54631">
    <property type="entry name" value="CBS-domain pair"/>
    <property type="match status" value="3"/>
</dbReference>
<evidence type="ECO:0000259" key="3">
    <source>
        <dbReference type="PROSITE" id="PS51371"/>
    </source>
</evidence>
<dbReference type="OrthoDB" id="43333at2157"/>
<organism evidence="4 5">
    <name type="scientific">Nitrosopumilus ureiphilus</name>
    <dbReference type="NCBI Taxonomy" id="1470067"/>
    <lineage>
        <taxon>Archaea</taxon>
        <taxon>Nitrososphaerota</taxon>
        <taxon>Nitrososphaeria</taxon>
        <taxon>Nitrosopumilales</taxon>
        <taxon>Nitrosopumilaceae</taxon>
        <taxon>Nitrosopumilus</taxon>
    </lineage>
</organism>
<reference evidence="4 5" key="1">
    <citation type="submission" date="2018-02" db="EMBL/GenBank/DDBJ databases">
        <title>Complete genome of Nitrosopumilus ureaphilus PS0.</title>
        <authorList>
            <person name="Qin W."/>
            <person name="Zheng Y."/>
            <person name="Stahl D.A."/>
        </authorList>
    </citation>
    <scope>NUCLEOTIDE SEQUENCE [LARGE SCALE GENOMIC DNA]</scope>
    <source>
        <strain evidence="4 5">PS0</strain>
    </source>
</reference>
<feature type="domain" description="CBS" evidence="3">
    <location>
        <begin position="20"/>
        <end position="77"/>
    </location>
</feature>
<dbReference type="InterPro" id="IPR046342">
    <property type="entry name" value="CBS_dom_sf"/>
</dbReference>
<keyword evidence="1 2" id="KW-0129">CBS domain</keyword>
<dbReference type="EMBL" id="CP026995">
    <property type="protein sequence ID" value="QLH06388.1"/>
    <property type="molecule type" value="Genomic_DNA"/>
</dbReference>
<evidence type="ECO:0000313" key="5">
    <source>
        <dbReference type="Proteomes" id="UP000509478"/>
    </source>
</evidence>
<feature type="domain" description="CBS" evidence="3">
    <location>
        <begin position="242"/>
        <end position="297"/>
    </location>
</feature>
<feature type="domain" description="CBS" evidence="3">
    <location>
        <begin position="86"/>
        <end position="143"/>
    </location>
</feature>
<name>A0A7D5M7K3_9ARCH</name>
<dbReference type="Proteomes" id="UP000509478">
    <property type="component" value="Chromosome"/>
</dbReference>
<dbReference type="PANTHER" id="PTHR43080">
    <property type="entry name" value="CBS DOMAIN-CONTAINING PROTEIN CBSX3, MITOCHONDRIAL"/>
    <property type="match status" value="1"/>
</dbReference>
<dbReference type="InterPro" id="IPR000644">
    <property type="entry name" value="CBS_dom"/>
</dbReference>
<dbReference type="Gene3D" id="3.10.580.10">
    <property type="entry name" value="CBS-domain"/>
    <property type="match status" value="3"/>
</dbReference>
<dbReference type="SMART" id="SM00116">
    <property type="entry name" value="CBS"/>
    <property type="match status" value="4"/>
</dbReference>
<evidence type="ECO:0000256" key="2">
    <source>
        <dbReference type="PROSITE-ProRule" id="PRU00703"/>
    </source>
</evidence>
<dbReference type="AlphaFoldDB" id="A0A7D5M7K3"/>